<dbReference type="RefSeq" id="WP_014802986.1">
    <property type="nucleotide sequence ID" value="NC_018020.1"/>
</dbReference>
<dbReference type="STRING" id="869212.Turpa_1830"/>
<dbReference type="SUPFAM" id="SSF141259">
    <property type="entry name" value="CarD-like"/>
    <property type="match status" value="1"/>
</dbReference>
<protein>
    <submittedName>
        <fullName evidence="2">Transcriptional regulator, CarD family</fullName>
    </submittedName>
</protein>
<accession>I4B5C0</accession>
<evidence type="ECO:0000259" key="1">
    <source>
        <dbReference type="SMART" id="SM01058"/>
    </source>
</evidence>
<dbReference type="AlphaFoldDB" id="I4B5C0"/>
<dbReference type="InterPro" id="IPR042215">
    <property type="entry name" value="CarD-like_C"/>
</dbReference>
<dbReference type="Pfam" id="PF02559">
    <property type="entry name" value="CarD_TRCF_RID"/>
    <property type="match status" value="1"/>
</dbReference>
<dbReference type="HOGENOM" id="CLU_048259_1_1_12"/>
<dbReference type="KEGG" id="tpx:Turpa_1830"/>
<dbReference type="Gene3D" id="2.40.10.170">
    <property type="match status" value="1"/>
</dbReference>
<dbReference type="PANTHER" id="PTHR38447">
    <property type="entry name" value="TRANSCRIPTION FACTOR YDEB-RELATED"/>
    <property type="match status" value="1"/>
</dbReference>
<evidence type="ECO:0000313" key="2">
    <source>
        <dbReference type="EMBL" id="AFM12477.1"/>
    </source>
</evidence>
<dbReference type="PATRIC" id="fig|869212.3.peg.1829"/>
<name>I4B5C0_TURPD</name>
<reference evidence="2 3" key="1">
    <citation type="submission" date="2012-06" db="EMBL/GenBank/DDBJ databases">
        <title>The complete chromosome of genome of Turneriella parva DSM 21527.</title>
        <authorList>
            <consortium name="US DOE Joint Genome Institute (JGI-PGF)"/>
            <person name="Lucas S."/>
            <person name="Han J."/>
            <person name="Lapidus A."/>
            <person name="Bruce D."/>
            <person name="Goodwin L."/>
            <person name="Pitluck S."/>
            <person name="Peters L."/>
            <person name="Kyrpides N."/>
            <person name="Mavromatis K."/>
            <person name="Ivanova N."/>
            <person name="Mikhailova N."/>
            <person name="Chertkov O."/>
            <person name="Detter J.C."/>
            <person name="Tapia R."/>
            <person name="Han C."/>
            <person name="Land M."/>
            <person name="Hauser L."/>
            <person name="Markowitz V."/>
            <person name="Cheng J.-F."/>
            <person name="Hugenholtz P."/>
            <person name="Woyke T."/>
            <person name="Wu D."/>
            <person name="Gronow S."/>
            <person name="Wellnitz S."/>
            <person name="Brambilla E."/>
            <person name="Klenk H.-P."/>
            <person name="Eisen J.A."/>
        </authorList>
    </citation>
    <scope>NUCLEOTIDE SEQUENCE [LARGE SCALE GENOMIC DNA]</scope>
    <source>
        <strain evidence="3">ATCC BAA-1111 / DSM 21527 / NCTC 11395 / H</strain>
    </source>
</reference>
<dbReference type="OrthoDB" id="9786074at2"/>
<dbReference type="InterPro" id="IPR052531">
    <property type="entry name" value="CarD-like_regulator"/>
</dbReference>
<dbReference type="InterPro" id="IPR048792">
    <property type="entry name" value="CarD_C"/>
</dbReference>
<evidence type="ECO:0000313" key="3">
    <source>
        <dbReference type="Proteomes" id="UP000006048"/>
    </source>
</evidence>
<keyword evidence="3" id="KW-1185">Reference proteome</keyword>
<dbReference type="InterPro" id="IPR036101">
    <property type="entry name" value="CarD-like/TRCF_RID_sf"/>
</dbReference>
<organism evidence="2 3">
    <name type="scientific">Turneriella parva (strain ATCC BAA-1111 / DSM 21527 / NCTC 11395 / H)</name>
    <name type="common">Leptospira parva</name>
    <dbReference type="NCBI Taxonomy" id="869212"/>
    <lineage>
        <taxon>Bacteria</taxon>
        <taxon>Pseudomonadati</taxon>
        <taxon>Spirochaetota</taxon>
        <taxon>Spirochaetia</taxon>
        <taxon>Leptospirales</taxon>
        <taxon>Leptospiraceae</taxon>
        <taxon>Turneriella</taxon>
    </lineage>
</organism>
<dbReference type="InterPro" id="IPR003711">
    <property type="entry name" value="CarD-like/TRCF_RID"/>
</dbReference>
<dbReference type="Proteomes" id="UP000006048">
    <property type="component" value="Chromosome"/>
</dbReference>
<proteinExistence type="predicted"/>
<dbReference type="Gene3D" id="1.20.58.1290">
    <property type="entry name" value="CarD-like, C-terminal domain"/>
    <property type="match status" value="1"/>
</dbReference>
<gene>
    <name evidence="2" type="ordered locus">Turpa_1830</name>
</gene>
<dbReference type="PANTHER" id="PTHR38447:SF1">
    <property type="entry name" value="RNA POLYMERASE-BINDING TRANSCRIPTION FACTOR CARD"/>
    <property type="match status" value="1"/>
</dbReference>
<dbReference type="SMART" id="SM01058">
    <property type="entry name" value="CarD_TRCF"/>
    <property type="match status" value="1"/>
</dbReference>
<dbReference type="Pfam" id="PF21095">
    <property type="entry name" value="CarD_C"/>
    <property type="match status" value="1"/>
</dbReference>
<dbReference type="GO" id="GO:0009303">
    <property type="term" value="P:rRNA transcription"/>
    <property type="evidence" value="ECO:0007669"/>
    <property type="project" value="TreeGrafter"/>
</dbReference>
<sequence length="168" mass="19243">MSPLGGKTIMFNLEENVVYPMHGVGKIVEIATKTILNKKKKYYVVELINTRMRVMVPVDNAETIGLRHIMDKKQIPKISKLLQEDYVEQEEDWKIRYQNNLTKVKSGSITAVAEVCRNLYKRARDKELSVMERKLYESAYSLMINEVALAKGITAEDASNMISDILSK</sequence>
<dbReference type="EMBL" id="CP002959">
    <property type="protein sequence ID" value="AFM12477.1"/>
    <property type="molecule type" value="Genomic_DNA"/>
</dbReference>
<feature type="domain" description="CarD-like/TRCF RNAP-interacting" evidence="1">
    <location>
        <begin position="10"/>
        <end position="120"/>
    </location>
</feature>